<evidence type="ECO:0000256" key="1">
    <source>
        <dbReference type="SAM" id="MobiDB-lite"/>
    </source>
</evidence>
<reference evidence="2" key="2">
    <citation type="journal article" date="2015" name="Fish Shellfish Immunol.">
        <title>Early steps in the European eel (Anguilla anguilla)-Vibrio vulnificus interaction in the gills: Role of the RtxA13 toxin.</title>
        <authorList>
            <person name="Callol A."/>
            <person name="Pajuelo D."/>
            <person name="Ebbesson L."/>
            <person name="Teles M."/>
            <person name="MacKenzie S."/>
            <person name="Amaro C."/>
        </authorList>
    </citation>
    <scope>NUCLEOTIDE SEQUENCE</scope>
</reference>
<accession>A0A0E9XXW1</accession>
<sequence length="117" mass="13270">MFSVQNGLLTPTMKAKRADLGTTSGRRSTSCTPGSTRSRGDREEKSARALNFRERKKEKKDQIIGQRHAFNTECSEVEMKFTLSLNCYRRNKQVERIKGGGSLPHEPRCVSRYLTSS</sequence>
<dbReference type="AlphaFoldDB" id="A0A0E9XXW1"/>
<proteinExistence type="predicted"/>
<feature type="compositionally biased region" description="Low complexity" evidence="1">
    <location>
        <begin position="21"/>
        <end position="37"/>
    </location>
</feature>
<name>A0A0E9XXW1_ANGAN</name>
<feature type="region of interest" description="Disordered" evidence="1">
    <location>
        <begin position="1"/>
        <end position="60"/>
    </location>
</feature>
<feature type="compositionally biased region" description="Basic and acidic residues" evidence="1">
    <location>
        <begin position="38"/>
        <end position="60"/>
    </location>
</feature>
<organism evidence="2">
    <name type="scientific">Anguilla anguilla</name>
    <name type="common">European freshwater eel</name>
    <name type="synonym">Muraena anguilla</name>
    <dbReference type="NCBI Taxonomy" id="7936"/>
    <lineage>
        <taxon>Eukaryota</taxon>
        <taxon>Metazoa</taxon>
        <taxon>Chordata</taxon>
        <taxon>Craniata</taxon>
        <taxon>Vertebrata</taxon>
        <taxon>Euteleostomi</taxon>
        <taxon>Actinopterygii</taxon>
        <taxon>Neopterygii</taxon>
        <taxon>Teleostei</taxon>
        <taxon>Anguilliformes</taxon>
        <taxon>Anguillidae</taxon>
        <taxon>Anguilla</taxon>
    </lineage>
</organism>
<protein>
    <submittedName>
        <fullName evidence="2">Uncharacterized protein</fullName>
    </submittedName>
</protein>
<reference evidence="2" key="1">
    <citation type="submission" date="2014-11" db="EMBL/GenBank/DDBJ databases">
        <authorList>
            <person name="Amaro Gonzalez C."/>
        </authorList>
    </citation>
    <scope>NUCLEOTIDE SEQUENCE</scope>
</reference>
<evidence type="ECO:0000313" key="2">
    <source>
        <dbReference type="EMBL" id="JAI06701.1"/>
    </source>
</evidence>
<dbReference type="EMBL" id="GBXM01001877">
    <property type="protein sequence ID" value="JAI06701.1"/>
    <property type="molecule type" value="Transcribed_RNA"/>
</dbReference>